<dbReference type="Proteomes" id="UP000319732">
    <property type="component" value="Unassembled WGS sequence"/>
</dbReference>
<dbReference type="Gene3D" id="2.40.50.230">
    <property type="entry name" value="Gp5 N-terminal domain"/>
    <property type="match status" value="1"/>
</dbReference>
<protein>
    <submittedName>
        <fullName evidence="2">Phage baseplate assembly protein V</fullName>
    </submittedName>
</protein>
<feature type="domain" description="Gp5/Type VI secretion system Vgr protein OB-fold" evidence="1">
    <location>
        <begin position="60"/>
        <end position="108"/>
    </location>
</feature>
<evidence type="ECO:0000313" key="3">
    <source>
        <dbReference type="Proteomes" id="UP000319732"/>
    </source>
</evidence>
<accession>A0A545T5X8</accession>
<proteinExistence type="predicted"/>
<organism evidence="2 3">
    <name type="scientific">Exilibacterium tricleocarpae</name>
    <dbReference type="NCBI Taxonomy" id="2591008"/>
    <lineage>
        <taxon>Bacteria</taxon>
        <taxon>Pseudomonadati</taxon>
        <taxon>Pseudomonadota</taxon>
        <taxon>Gammaproteobacteria</taxon>
        <taxon>Cellvibrionales</taxon>
        <taxon>Cellvibrionaceae</taxon>
        <taxon>Exilibacterium</taxon>
    </lineage>
</organism>
<keyword evidence="3" id="KW-1185">Reference proteome</keyword>
<reference evidence="2 3" key="1">
    <citation type="submission" date="2019-06" db="EMBL/GenBank/DDBJ databases">
        <title>Whole genome sequence for Cellvibrionaceae sp. R142.</title>
        <authorList>
            <person name="Wang G."/>
        </authorList>
    </citation>
    <scope>NUCLEOTIDE SEQUENCE [LARGE SCALE GENOMIC DNA]</scope>
    <source>
        <strain evidence="2 3">R142</strain>
    </source>
</reference>
<name>A0A545T5X8_9GAMM</name>
<dbReference type="InterPro" id="IPR013046">
    <property type="entry name" value="GpV/Gp45"/>
</dbReference>
<dbReference type="NCBIfam" id="TIGR01644">
    <property type="entry name" value="phage_P2_V"/>
    <property type="match status" value="1"/>
</dbReference>
<dbReference type="InterPro" id="IPR037026">
    <property type="entry name" value="Vgr_OB-fold_dom_sf"/>
</dbReference>
<dbReference type="EMBL" id="VHSG01000019">
    <property type="protein sequence ID" value="TQV72585.1"/>
    <property type="molecule type" value="Genomic_DNA"/>
</dbReference>
<dbReference type="InterPro" id="IPR006531">
    <property type="entry name" value="Gp5/Vgr_OB"/>
</dbReference>
<evidence type="ECO:0000259" key="1">
    <source>
        <dbReference type="Pfam" id="PF04717"/>
    </source>
</evidence>
<dbReference type="RefSeq" id="WP_142905717.1">
    <property type="nucleotide sequence ID" value="NZ_ML660098.1"/>
</dbReference>
<sequence>MKEPFAPAQSDGSDPFVIMHDHMLSNVIQIGKIVKPEADDPPPPPTGAAVLVHIGGEEKGTYTRNWMPWLTARSGSDAEWWLPEVDEQVVVAAPSGNLALGVVLGTVYRGNWLRFAENNDFSKPPAAENQLPPAPQAHIHRRIYKDGSQFSYDRETHVFNCELADRTDAEAPALHIQASVSQSRGKFTLSMSGENDEEEQTCIELEAGTVKIKAPEKIILSVGKSNLVMDSDTARLKVSDNGDATELVVNKMRVDVV</sequence>
<gene>
    <name evidence="2" type="ORF">FKG94_17955</name>
</gene>
<dbReference type="Pfam" id="PF04717">
    <property type="entry name" value="Phage_base_V"/>
    <property type="match status" value="1"/>
</dbReference>
<comment type="caution">
    <text evidence="2">The sequence shown here is derived from an EMBL/GenBank/DDBJ whole genome shotgun (WGS) entry which is preliminary data.</text>
</comment>
<evidence type="ECO:0000313" key="2">
    <source>
        <dbReference type="EMBL" id="TQV72585.1"/>
    </source>
</evidence>
<dbReference type="OrthoDB" id="4931325at2"/>
<dbReference type="AlphaFoldDB" id="A0A545T5X8"/>